<dbReference type="GO" id="GO:0005975">
    <property type="term" value="P:carbohydrate metabolic process"/>
    <property type="evidence" value="ECO:0007669"/>
    <property type="project" value="InterPro"/>
</dbReference>
<dbReference type="EC" id="3.2.1.-" evidence="12"/>
<evidence type="ECO:0000256" key="10">
    <source>
        <dbReference type="PIRSR" id="PIRSR601382-2"/>
    </source>
</evidence>
<dbReference type="GO" id="GO:0036503">
    <property type="term" value="P:ERAD pathway"/>
    <property type="evidence" value="ECO:0007669"/>
    <property type="project" value="UniProtKB-ARBA"/>
</dbReference>
<dbReference type="InterPro" id="IPR001382">
    <property type="entry name" value="Glyco_hydro_47"/>
</dbReference>
<keyword evidence="13" id="KW-0472">Membrane</keyword>
<dbReference type="OMA" id="WRMFKNI"/>
<evidence type="ECO:0000256" key="5">
    <source>
        <dbReference type="ARBA" id="ARBA00022801"/>
    </source>
</evidence>
<protein>
    <recommendedName>
        <fullName evidence="12">alpha-1,2-Mannosidase</fullName>
        <ecNumber evidence="12">3.2.1.-</ecNumber>
    </recommendedName>
</protein>
<gene>
    <name evidence="14" type="ORF">HYPSUDRAFT_34551</name>
</gene>
<evidence type="ECO:0000256" key="3">
    <source>
        <dbReference type="ARBA" id="ARBA00007658"/>
    </source>
</evidence>
<dbReference type="InterPro" id="IPR036026">
    <property type="entry name" value="Seven-hairpin_glycosidases"/>
</dbReference>
<dbReference type="GO" id="GO:0004571">
    <property type="term" value="F:mannosyl-oligosaccharide 1,2-alpha-mannosidase activity"/>
    <property type="evidence" value="ECO:0007669"/>
    <property type="project" value="UniProtKB-EC"/>
</dbReference>
<dbReference type="GO" id="GO:0005783">
    <property type="term" value="C:endoplasmic reticulum"/>
    <property type="evidence" value="ECO:0007669"/>
    <property type="project" value="TreeGrafter"/>
</dbReference>
<sequence>MPTLDTHRAPIRNILRSPRLLRNVVYGVVVFLVLTSLLYRTTPSDIVSIIPHYPKPSGLDAQQDVPAAEWSRRAEQVRHAFRHAYGNYERYAAPHDELKPLSQGRVDNFNGWGVTAFDSLDTMLLMGLDDEYAHALDLVKKADFTKSRPAFVPFFETIIRYLAGLLSAYSLSKDYVLVQRAEDLAKALDPIFDTPTGMPFYSVDPETGKTLGPELGILAEVASLQLEYTYLAKLTQNVEYWNRSQAVMNTLSSANLENTGGMFPIQWNITSGKPFAYRLSVGAQADSAHEYLLKLYLLTNKTDTASLEMYIRATTHIINNLLYISPTRNLLYVTDTDMPTIERGNSPSHIFEHLSCFLPGLLALGAHTLPLDKLHEMNIDLEKLGNETTYGYAGKGYKRLKNYNLKDLHMWAAEGLAQTCWTTYADQPSGLGPDEIVISTAKNSHAYLWMDAVDKWKTSGARGAIPGLADHKPVVYTEYQRSHGTGKGRDYQIRKAGYLLRPETIESLYLMWRVTGDPKWRIRGWLIFEAIEKLTKTRTGYASLLRVDTDPPIQDDSMPSYFLAETLKYLYLMFLAEDPIKLDKWVFNTEAHAFPVFSWTEEDRVRFNL</sequence>
<dbReference type="GO" id="GO:0005509">
    <property type="term" value="F:calcium ion binding"/>
    <property type="evidence" value="ECO:0007669"/>
    <property type="project" value="InterPro"/>
</dbReference>
<proteinExistence type="inferred from homology"/>
<keyword evidence="13" id="KW-1133">Transmembrane helix</keyword>
<dbReference type="InterPro" id="IPR050749">
    <property type="entry name" value="Glycosyl_Hydrolase_47"/>
</dbReference>
<accession>A0A0D2LKE8</accession>
<name>A0A0D2LKE8_HYPSF</name>
<keyword evidence="4 10" id="KW-0479">Metal-binding</keyword>
<dbReference type="STRING" id="945553.A0A0D2LKE8"/>
<organism evidence="14 15">
    <name type="scientific">Hypholoma sublateritium (strain FD-334 SS-4)</name>
    <dbReference type="NCBI Taxonomy" id="945553"/>
    <lineage>
        <taxon>Eukaryota</taxon>
        <taxon>Fungi</taxon>
        <taxon>Dikarya</taxon>
        <taxon>Basidiomycota</taxon>
        <taxon>Agaricomycotina</taxon>
        <taxon>Agaricomycetes</taxon>
        <taxon>Agaricomycetidae</taxon>
        <taxon>Agaricales</taxon>
        <taxon>Agaricineae</taxon>
        <taxon>Strophariaceae</taxon>
        <taxon>Hypholoma</taxon>
    </lineage>
</organism>
<dbReference type="SUPFAM" id="SSF48225">
    <property type="entry name" value="Seven-hairpin glycosidases"/>
    <property type="match status" value="1"/>
</dbReference>
<keyword evidence="7 11" id="KW-1015">Disulfide bond</keyword>
<evidence type="ECO:0000313" key="15">
    <source>
        <dbReference type="Proteomes" id="UP000054270"/>
    </source>
</evidence>
<comment type="catalytic activity">
    <reaction evidence="9">
        <text>N(4)-(alpha-D-Man-(1-&gt;2)-alpha-D-Man-(1-&gt;2)-alpha-D-Man-(1-&gt;3)-[alpha-D-Man-(1-&gt;2)-alpha-D-Man-(1-&gt;3)-[alpha-D-Man-(1-&gt;2)-alpha-D-Man-(1-&gt;6)]-alpha-D-Man-(1-&gt;6)]-beta-D-Man-(1-&gt;4)-beta-D-GlcNAc-(1-&gt;4)-beta-D-GlcNAc)-L-asparaginyl-[protein] (N-glucan mannose isomer 9A1,2,3B1,2,3) + 4 H2O = N(4)-(alpha-D-Man-(1-&gt;3)-[alpha-D-Man-(1-&gt;3)-[alpha-D-Man-(1-&gt;6)]-alpha-D-Man-(1-&gt;6)]-beta-D-Man-(1-&gt;4)-beta-D-GlcNAc-(1-&gt;4)-beta-D-GlcNAc)-L-asparaginyl-[protein] (N-glucan mannose isomer 5A1,2) + 4 beta-D-mannose</text>
        <dbReference type="Rhea" id="RHEA:56008"/>
        <dbReference type="Rhea" id="RHEA-COMP:14356"/>
        <dbReference type="Rhea" id="RHEA-COMP:14367"/>
        <dbReference type="ChEBI" id="CHEBI:15377"/>
        <dbReference type="ChEBI" id="CHEBI:28563"/>
        <dbReference type="ChEBI" id="CHEBI:59087"/>
        <dbReference type="ChEBI" id="CHEBI:139493"/>
        <dbReference type="EC" id="3.2.1.113"/>
    </reaction>
</comment>
<evidence type="ECO:0000256" key="13">
    <source>
        <dbReference type="SAM" id="Phobius"/>
    </source>
</evidence>
<dbReference type="PRINTS" id="PR00747">
    <property type="entry name" value="GLYHDRLASE47"/>
</dbReference>
<evidence type="ECO:0000313" key="14">
    <source>
        <dbReference type="EMBL" id="KJA28172.1"/>
    </source>
</evidence>
<evidence type="ECO:0000256" key="12">
    <source>
        <dbReference type="RuleBase" id="RU361193"/>
    </source>
</evidence>
<dbReference type="OrthoDB" id="8118055at2759"/>
<comment type="pathway">
    <text evidence="2">Protein modification; protein glycosylation.</text>
</comment>
<feature type="disulfide bond" evidence="11">
    <location>
        <begin position="356"/>
        <end position="420"/>
    </location>
</feature>
<evidence type="ECO:0000256" key="6">
    <source>
        <dbReference type="ARBA" id="ARBA00022837"/>
    </source>
</evidence>
<feature type="binding site" evidence="10">
    <location>
        <position position="589"/>
    </location>
    <ligand>
        <name>Ca(2+)</name>
        <dbReference type="ChEBI" id="CHEBI:29108"/>
    </ligand>
</feature>
<dbReference type="Proteomes" id="UP000054270">
    <property type="component" value="Unassembled WGS sequence"/>
</dbReference>
<comment type="similarity">
    <text evidence="3 12">Belongs to the glycosyl hydrolase 47 family.</text>
</comment>
<evidence type="ECO:0000256" key="4">
    <source>
        <dbReference type="ARBA" id="ARBA00022723"/>
    </source>
</evidence>
<dbReference type="PANTHER" id="PTHR11742:SF55">
    <property type="entry name" value="ENDOPLASMIC RETICULUM MANNOSYL-OLIGOSACCHARIDE 1,2-ALPHA-MANNOSIDASE"/>
    <property type="match status" value="1"/>
</dbReference>
<evidence type="ECO:0000256" key="8">
    <source>
        <dbReference type="ARBA" id="ARBA00047669"/>
    </source>
</evidence>
<dbReference type="EMBL" id="KN817522">
    <property type="protein sequence ID" value="KJA28172.1"/>
    <property type="molecule type" value="Genomic_DNA"/>
</dbReference>
<dbReference type="Gene3D" id="1.50.10.10">
    <property type="match status" value="1"/>
</dbReference>
<evidence type="ECO:0000256" key="9">
    <source>
        <dbReference type="ARBA" id="ARBA00048605"/>
    </source>
</evidence>
<comment type="cofactor">
    <cofactor evidence="1 10">
        <name>Ca(2+)</name>
        <dbReference type="ChEBI" id="CHEBI:29108"/>
    </cofactor>
</comment>
<dbReference type="Pfam" id="PF01532">
    <property type="entry name" value="Glyco_hydro_47"/>
    <property type="match status" value="1"/>
</dbReference>
<dbReference type="AlphaFoldDB" id="A0A0D2LKE8"/>
<keyword evidence="5 12" id="KW-0378">Hydrolase</keyword>
<reference evidence="15" key="1">
    <citation type="submission" date="2014-04" db="EMBL/GenBank/DDBJ databases">
        <title>Evolutionary Origins and Diversification of the Mycorrhizal Mutualists.</title>
        <authorList>
            <consortium name="DOE Joint Genome Institute"/>
            <consortium name="Mycorrhizal Genomics Consortium"/>
            <person name="Kohler A."/>
            <person name="Kuo A."/>
            <person name="Nagy L.G."/>
            <person name="Floudas D."/>
            <person name="Copeland A."/>
            <person name="Barry K.W."/>
            <person name="Cichocki N."/>
            <person name="Veneault-Fourrey C."/>
            <person name="LaButti K."/>
            <person name="Lindquist E.A."/>
            <person name="Lipzen A."/>
            <person name="Lundell T."/>
            <person name="Morin E."/>
            <person name="Murat C."/>
            <person name="Riley R."/>
            <person name="Ohm R."/>
            <person name="Sun H."/>
            <person name="Tunlid A."/>
            <person name="Henrissat B."/>
            <person name="Grigoriev I.V."/>
            <person name="Hibbett D.S."/>
            <person name="Martin F."/>
        </authorList>
    </citation>
    <scope>NUCLEOTIDE SEQUENCE [LARGE SCALE GENOMIC DNA]</scope>
    <source>
        <strain evidence="15">FD-334 SS-4</strain>
    </source>
</reference>
<evidence type="ECO:0000256" key="2">
    <source>
        <dbReference type="ARBA" id="ARBA00004922"/>
    </source>
</evidence>
<evidence type="ECO:0000256" key="11">
    <source>
        <dbReference type="PIRSR" id="PIRSR601382-3"/>
    </source>
</evidence>
<dbReference type="InterPro" id="IPR012341">
    <property type="entry name" value="6hp_glycosidase-like_sf"/>
</dbReference>
<dbReference type="PANTHER" id="PTHR11742">
    <property type="entry name" value="MANNOSYL-OLIGOSACCHARIDE ALPHA-1,2-MANNOSIDASE-RELATED"/>
    <property type="match status" value="1"/>
</dbReference>
<evidence type="ECO:0000256" key="1">
    <source>
        <dbReference type="ARBA" id="ARBA00001913"/>
    </source>
</evidence>
<feature type="transmembrane region" description="Helical" evidence="13">
    <location>
        <begin position="20"/>
        <end position="39"/>
    </location>
</feature>
<comment type="catalytic activity">
    <reaction evidence="8">
        <text>N(4)-(alpha-D-Man-(1-&gt;2)-alpha-D-Man-(1-&gt;2)-alpha-D-Man-(1-&gt;3)-[alpha-D-Man-(1-&gt;3)-[alpha-D-Man-(1-&gt;2)-alpha-D-Man-(1-&gt;6)]-alpha-D-Man-(1-&gt;6)]-beta-D-Man-(1-&gt;4)-beta-D-GlcNAc-(1-&gt;4)-beta-D-GlcNAc)-L-asparaginyl-[protein] (N-glucan mannose isomer 8A1,2,3B1,3) + 3 H2O = N(4)-(alpha-D-Man-(1-&gt;3)-[alpha-D-Man-(1-&gt;3)-[alpha-D-Man-(1-&gt;6)]-alpha-D-Man-(1-&gt;6)]-beta-D-Man-(1-&gt;4)-beta-D-GlcNAc-(1-&gt;4)-beta-D-GlcNAc)-L-asparaginyl-[protein] (N-glucan mannose isomer 5A1,2) + 3 beta-D-mannose</text>
        <dbReference type="Rhea" id="RHEA:56028"/>
        <dbReference type="Rhea" id="RHEA-COMP:14358"/>
        <dbReference type="Rhea" id="RHEA-COMP:14367"/>
        <dbReference type="ChEBI" id="CHEBI:15377"/>
        <dbReference type="ChEBI" id="CHEBI:28563"/>
        <dbReference type="ChEBI" id="CHEBI:59087"/>
        <dbReference type="ChEBI" id="CHEBI:60628"/>
        <dbReference type="EC" id="3.2.1.113"/>
    </reaction>
</comment>
<keyword evidence="6 10" id="KW-0106">Calcium</keyword>
<evidence type="ECO:0000256" key="7">
    <source>
        <dbReference type="ARBA" id="ARBA00023157"/>
    </source>
</evidence>
<keyword evidence="15" id="KW-1185">Reference proteome</keyword>
<keyword evidence="12" id="KW-0326">Glycosidase</keyword>
<dbReference type="GO" id="GO:0016020">
    <property type="term" value="C:membrane"/>
    <property type="evidence" value="ECO:0007669"/>
    <property type="project" value="InterPro"/>
</dbReference>
<keyword evidence="13" id="KW-0812">Transmembrane</keyword>